<dbReference type="RefSeq" id="WP_052562444.1">
    <property type="nucleotide sequence ID" value="NZ_BAFN01000001.1"/>
</dbReference>
<evidence type="ECO:0008006" key="4">
    <source>
        <dbReference type="Google" id="ProtNLM"/>
    </source>
</evidence>
<accession>A0ABQ0JU99</accession>
<reference evidence="3" key="1">
    <citation type="journal article" date="2015" name="Genome Announc.">
        <title>Draft Genome Sequence of an Anaerobic Ammonium-Oxidizing Bacterium, "Candidatus Brocadia sinica".</title>
        <authorList>
            <person name="Oshiki M."/>
            <person name="Shinyako-Hata K."/>
            <person name="Satoh H."/>
            <person name="Okabe S."/>
        </authorList>
    </citation>
    <scope>NUCLEOTIDE SEQUENCE [LARGE SCALE GENOMIC DNA]</scope>
    <source>
        <strain evidence="3">JPN1</strain>
    </source>
</reference>
<feature type="transmembrane region" description="Helical" evidence="1">
    <location>
        <begin position="15"/>
        <end position="36"/>
    </location>
</feature>
<keyword evidence="1" id="KW-0812">Transmembrane</keyword>
<keyword evidence="1" id="KW-1133">Transmembrane helix</keyword>
<proteinExistence type="predicted"/>
<dbReference type="PANTHER" id="PTHR30441:SF8">
    <property type="entry name" value="DUF748 DOMAIN-CONTAINING PROTEIN"/>
    <property type="match status" value="1"/>
</dbReference>
<dbReference type="InterPro" id="IPR052894">
    <property type="entry name" value="AsmA-related"/>
</dbReference>
<keyword evidence="3" id="KW-1185">Reference proteome</keyword>
<keyword evidence="1" id="KW-0472">Membrane</keyword>
<gene>
    <name evidence="2" type="ORF">BROSI_A0819</name>
</gene>
<comment type="caution">
    <text evidence="2">The sequence shown here is derived from an EMBL/GenBank/DDBJ whole genome shotgun (WGS) entry which is preliminary data.</text>
</comment>
<dbReference type="Proteomes" id="UP000032309">
    <property type="component" value="Unassembled WGS sequence"/>
</dbReference>
<evidence type="ECO:0000256" key="1">
    <source>
        <dbReference type="SAM" id="Phobius"/>
    </source>
</evidence>
<dbReference type="EMBL" id="BAFN01000001">
    <property type="protein sequence ID" value="GAN32307.1"/>
    <property type="molecule type" value="Genomic_DNA"/>
</dbReference>
<protein>
    <recommendedName>
        <fullName evidence="4">AsmA-like C-terminal domain-containing protein</fullName>
    </recommendedName>
</protein>
<sequence>MQIQRNKRSWARKTVLSCGIVFCIVFAVILITRVFISEDFIQEKVTRILEDRFKYIDQVGPVSFHRPNSITIAYLTVQKPEQNKDSPIHFENIQSTFQLLPLLLKKIIVKKLSVQQINYENRLLIKNLITDKFSFIDGVISAQARLCINEGPATMKGVVDLQQKEPAFDLVFEAKDVHITQDIPALGLLPIFTVKQGEIGGILNATGFLQGKGFGKEAFNEKLVANINLDVKDGYIRGNKLLSAILEILGEKDLYSFDSIESVIHIKDGKVYTKKMDMQGPLMSINASGIAEFEGSISYDAVVRFNKEHLGKDAEKIAELVLKQNELPIEIRGTAKDPRVAVKLDKESLENVFKGLVNDFLRNPKEKQKKETNEK</sequence>
<dbReference type="PANTHER" id="PTHR30441">
    <property type="entry name" value="DUF748 DOMAIN-CONTAINING PROTEIN"/>
    <property type="match status" value="1"/>
</dbReference>
<name>A0ABQ0JU99_9BACT</name>
<evidence type="ECO:0000313" key="2">
    <source>
        <dbReference type="EMBL" id="GAN32307.1"/>
    </source>
</evidence>
<evidence type="ECO:0000313" key="3">
    <source>
        <dbReference type="Proteomes" id="UP000032309"/>
    </source>
</evidence>
<organism evidence="2 3">
    <name type="scientific">Candidatus Brocadia sinica JPN1</name>
    <dbReference type="NCBI Taxonomy" id="1197129"/>
    <lineage>
        <taxon>Bacteria</taxon>
        <taxon>Pseudomonadati</taxon>
        <taxon>Planctomycetota</taxon>
        <taxon>Candidatus Brocadiia</taxon>
        <taxon>Candidatus Brocadiales</taxon>
        <taxon>Candidatus Brocadiaceae</taxon>
        <taxon>Candidatus Brocadia</taxon>
    </lineage>
</organism>